<dbReference type="AlphaFoldDB" id="A0A9W7D0L9"/>
<dbReference type="Proteomes" id="UP001165121">
    <property type="component" value="Unassembled WGS sequence"/>
</dbReference>
<sequence>MEYASFPGGVCAQQCGAFVDGLHAVLRERPAYTLSLPPATSLGAGGAGAEDARDLKCLRPSVKRSLLSFIATGEAVQLRVRDAMNATQDTQNENSDLPVQKSPAHGAADDVSPQGHCDQPRRGTRRSEDDCVESPSPSAGYPGVAGSSPWLTKNFHPDSPNLTQVGHHHANLANDA</sequence>
<evidence type="ECO:0000313" key="2">
    <source>
        <dbReference type="EMBL" id="GMF45986.1"/>
    </source>
</evidence>
<dbReference type="OrthoDB" id="6366591at2759"/>
<proteinExistence type="predicted"/>
<feature type="compositionally biased region" description="Basic and acidic residues" evidence="1">
    <location>
        <begin position="118"/>
        <end position="129"/>
    </location>
</feature>
<keyword evidence="3" id="KW-1185">Reference proteome</keyword>
<protein>
    <submittedName>
        <fullName evidence="2">Unnamed protein product</fullName>
    </submittedName>
</protein>
<name>A0A9W7D0L9_9STRA</name>
<evidence type="ECO:0000313" key="3">
    <source>
        <dbReference type="Proteomes" id="UP001165121"/>
    </source>
</evidence>
<evidence type="ECO:0000256" key="1">
    <source>
        <dbReference type="SAM" id="MobiDB-lite"/>
    </source>
</evidence>
<feature type="compositionally biased region" description="Polar residues" evidence="1">
    <location>
        <begin position="87"/>
        <end position="97"/>
    </location>
</feature>
<gene>
    <name evidence="2" type="ORF">Pfra01_001673400</name>
</gene>
<accession>A0A9W7D0L9</accession>
<organism evidence="2 3">
    <name type="scientific">Phytophthora fragariaefolia</name>
    <dbReference type="NCBI Taxonomy" id="1490495"/>
    <lineage>
        <taxon>Eukaryota</taxon>
        <taxon>Sar</taxon>
        <taxon>Stramenopiles</taxon>
        <taxon>Oomycota</taxon>
        <taxon>Peronosporomycetes</taxon>
        <taxon>Peronosporales</taxon>
        <taxon>Peronosporaceae</taxon>
        <taxon>Phytophthora</taxon>
    </lineage>
</organism>
<comment type="caution">
    <text evidence="2">The sequence shown here is derived from an EMBL/GenBank/DDBJ whole genome shotgun (WGS) entry which is preliminary data.</text>
</comment>
<feature type="region of interest" description="Disordered" evidence="1">
    <location>
        <begin position="87"/>
        <end position="176"/>
    </location>
</feature>
<reference evidence="2" key="1">
    <citation type="submission" date="2023-04" db="EMBL/GenBank/DDBJ databases">
        <title>Phytophthora fragariaefolia NBRC 109709.</title>
        <authorList>
            <person name="Ichikawa N."/>
            <person name="Sato H."/>
            <person name="Tonouchi N."/>
        </authorList>
    </citation>
    <scope>NUCLEOTIDE SEQUENCE</scope>
    <source>
        <strain evidence="2">NBRC 109709</strain>
    </source>
</reference>
<dbReference type="EMBL" id="BSXT01001900">
    <property type="protein sequence ID" value="GMF45986.1"/>
    <property type="molecule type" value="Genomic_DNA"/>
</dbReference>